<dbReference type="Proteomes" id="UP000653305">
    <property type="component" value="Unassembled WGS sequence"/>
</dbReference>
<dbReference type="AlphaFoldDB" id="A0A830BW27"/>
<evidence type="ECO:0000256" key="3">
    <source>
        <dbReference type="ARBA" id="ARBA00022806"/>
    </source>
</evidence>
<dbReference type="GO" id="GO:0005524">
    <property type="term" value="F:ATP binding"/>
    <property type="evidence" value="ECO:0007669"/>
    <property type="project" value="UniProtKB-KW"/>
</dbReference>
<keyword evidence="3" id="KW-0347">Helicase</keyword>
<evidence type="ECO:0000256" key="4">
    <source>
        <dbReference type="ARBA" id="ARBA00022840"/>
    </source>
</evidence>
<dbReference type="InterPro" id="IPR044567">
    <property type="entry name" value="CLSY/DRD1"/>
</dbReference>
<protein>
    <submittedName>
        <fullName evidence="7">Snf2 domain-containing protein classy 3</fullName>
    </submittedName>
</protein>
<dbReference type="GO" id="GO:0080188">
    <property type="term" value="P:gene silencing by siRNA-directed DNA methylation"/>
    <property type="evidence" value="ECO:0007669"/>
    <property type="project" value="InterPro"/>
</dbReference>
<reference evidence="7" key="1">
    <citation type="submission" date="2020-07" db="EMBL/GenBank/DDBJ databases">
        <title>Ethylene signaling mediates host invasion by parasitic plants.</title>
        <authorList>
            <person name="Yoshida S."/>
        </authorList>
    </citation>
    <scope>NUCLEOTIDE SEQUENCE</scope>
    <source>
        <strain evidence="7">Okayama</strain>
    </source>
</reference>
<comment type="subcellular location">
    <subcellularLocation>
        <location evidence="1">Nucleus</location>
    </subcellularLocation>
</comment>
<comment type="caution">
    <text evidence="7">The sequence shown here is derived from an EMBL/GenBank/DDBJ whole genome shotgun (WGS) entry which is preliminary data.</text>
</comment>
<keyword evidence="5" id="KW-0539">Nucleus</keyword>
<keyword evidence="3" id="KW-0378">Hydrolase</keyword>
<dbReference type="PANTHER" id="PTHR45821">
    <property type="entry name" value="SNF2 DOMAIN-CONTAINING PROTEIN CLASSY 2-RELATED"/>
    <property type="match status" value="1"/>
</dbReference>
<evidence type="ECO:0000313" key="7">
    <source>
        <dbReference type="EMBL" id="GFP90479.1"/>
    </source>
</evidence>
<dbReference type="OrthoDB" id="2020972at2759"/>
<name>A0A830BW27_9LAMI</name>
<evidence type="ECO:0000256" key="6">
    <source>
        <dbReference type="SAM" id="MobiDB-lite"/>
    </source>
</evidence>
<accession>A0A830BW27</accession>
<evidence type="ECO:0000256" key="5">
    <source>
        <dbReference type="ARBA" id="ARBA00023242"/>
    </source>
</evidence>
<proteinExistence type="predicted"/>
<dbReference type="EMBL" id="BMAC01000219">
    <property type="protein sequence ID" value="GFP90479.1"/>
    <property type="molecule type" value="Genomic_DNA"/>
</dbReference>
<keyword evidence="8" id="KW-1185">Reference proteome</keyword>
<dbReference type="PANTHER" id="PTHR45821:SF25">
    <property type="entry name" value="HELICASE ATP-BINDING DOMAIN-CONTAINING PROTEIN"/>
    <property type="match status" value="1"/>
</dbReference>
<evidence type="ECO:0000313" key="8">
    <source>
        <dbReference type="Proteomes" id="UP000653305"/>
    </source>
</evidence>
<keyword evidence="4" id="KW-0067">ATP-binding</keyword>
<gene>
    <name evidence="7" type="ORF">PHJA_001191800</name>
</gene>
<sequence>MKLFPNCRPVIIAPAGMLLTWEEEFRKWNVEFPFINLNHTEVCNKEKKIALGLLSGPKRRDMNTTRMVQSVHVEPRWGRPGNQLQPVRVREADRRK</sequence>
<dbReference type="GO" id="GO:0004386">
    <property type="term" value="F:helicase activity"/>
    <property type="evidence" value="ECO:0007669"/>
    <property type="project" value="UniProtKB-KW"/>
</dbReference>
<keyword evidence="2" id="KW-0547">Nucleotide-binding</keyword>
<evidence type="ECO:0000256" key="2">
    <source>
        <dbReference type="ARBA" id="ARBA00022741"/>
    </source>
</evidence>
<dbReference type="GO" id="GO:0005634">
    <property type="term" value="C:nucleus"/>
    <property type="evidence" value="ECO:0007669"/>
    <property type="project" value="UniProtKB-SubCell"/>
</dbReference>
<evidence type="ECO:0000256" key="1">
    <source>
        <dbReference type="ARBA" id="ARBA00004123"/>
    </source>
</evidence>
<organism evidence="7 8">
    <name type="scientific">Phtheirospermum japonicum</name>
    <dbReference type="NCBI Taxonomy" id="374723"/>
    <lineage>
        <taxon>Eukaryota</taxon>
        <taxon>Viridiplantae</taxon>
        <taxon>Streptophyta</taxon>
        <taxon>Embryophyta</taxon>
        <taxon>Tracheophyta</taxon>
        <taxon>Spermatophyta</taxon>
        <taxon>Magnoliopsida</taxon>
        <taxon>eudicotyledons</taxon>
        <taxon>Gunneridae</taxon>
        <taxon>Pentapetalae</taxon>
        <taxon>asterids</taxon>
        <taxon>lamiids</taxon>
        <taxon>Lamiales</taxon>
        <taxon>Orobanchaceae</taxon>
        <taxon>Orobanchaceae incertae sedis</taxon>
        <taxon>Phtheirospermum</taxon>
    </lineage>
</organism>
<feature type="region of interest" description="Disordered" evidence="6">
    <location>
        <begin position="76"/>
        <end position="96"/>
    </location>
</feature>